<dbReference type="RefSeq" id="XP_031786880.1">
    <property type="nucleotide sequence ID" value="XM_031931020.2"/>
</dbReference>
<organism evidence="1 2">
    <name type="scientific">Nasonia vitripennis</name>
    <name type="common">Parasitic wasp</name>
    <dbReference type="NCBI Taxonomy" id="7425"/>
    <lineage>
        <taxon>Eukaryota</taxon>
        <taxon>Metazoa</taxon>
        <taxon>Ecdysozoa</taxon>
        <taxon>Arthropoda</taxon>
        <taxon>Hexapoda</taxon>
        <taxon>Insecta</taxon>
        <taxon>Pterygota</taxon>
        <taxon>Neoptera</taxon>
        <taxon>Endopterygota</taxon>
        <taxon>Hymenoptera</taxon>
        <taxon>Apocrita</taxon>
        <taxon>Proctotrupomorpha</taxon>
        <taxon>Chalcidoidea</taxon>
        <taxon>Pteromalidae</taxon>
        <taxon>Pteromalinae</taxon>
        <taxon>Nasonia</taxon>
    </lineage>
</organism>
<dbReference type="SUPFAM" id="SSF49599">
    <property type="entry name" value="TRAF domain-like"/>
    <property type="match status" value="1"/>
</dbReference>
<dbReference type="EnsemblMetazoa" id="XM_031931020">
    <property type="protein sequence ID" value="XP_031786880"/>
    <property type="gene ID" value="LOC116417555"/>
</dbReference>
<evidence type="ECO:0000313" key="1">
    <source>
        <dbReference type="EnsemblMetazoa" id="XP_031786880"/>
    </source>
</evidence>
<dbReference type="GeneID" id="116417555"/>
<sequence>MAAKKNSIIPALLIPIPFSWRVNGVTYSESWGVTQFEESNLKYAWMINNFKSITLKNLSDPIYSPDFWPSGNESFKWHLKLNPQSSSVKGETSYTFKGITGLGWETFIERNKAFNSCQSNGTLKNAPNVIQSTGYKNLERSKPSLMYEAFRTLVQEYRLGIQAP</sequence>
<dbReference type="InterPro" id="IPR008974">
    <property type="entry name" value="TRAF-like"/>
</dbReference>
<dbReference type="KEGG" id="nvi:116417555"/>
<dbReference type="Proteomes" id="UP000002358">
    <property type="component" value="Chromosome 5"/>
</dbReference>
<dbReference type="AlphaFoldDB" id="A0A7M7QG20"/>
<accession>A0A7M7QG20</accession>
<name>A0A7M7QG20_NASVI</name>
<dbReference type="Gene3D" id="2.60.210.10">
    <property type="entry name" value="Apoptosis, Tumor Necrosis Factor Receptor Associated Protein 2, Chain A"/>
    <property type="match status" value="1"/>
</dbReference>
<keyword evidence="2" id="KW-1185">Reference proteome</keyword>
<evidence type="ECO:0000313" key="2">
    <source>
        <dbReference type="Proteomes" id="UP000002358"/>
    </source>
</evidence>
<dbReference type="InParanoid" id="A0A7M7QG20"/>
<reference evidence="1" key="1">
    <citation type="submission" date="2021-01" db="UniProtKB">
        <authorList>
            <consortium name="EnsemblMetazoa"/>
        </authorList>
    </citation>
    <scope>IDENTIFICATION</scope>
</reference>
<protein>
    <submittedName>
        <fullName evidence="1">Uncharacterized protein</fullName>
    </submittedName>
</protein>
<proteinExistence type="predicted"/>